<accession>A0A8J3YQI2</accession>
<feature type="region of interest" description="Disordered" evidence="1">
    <location>
        <begin position="300"/>
        <end position="329"/>
    </location>
</feature>
<evidence type="ECO:0000256" key="1">
    <source>
        <dbReference type="SAM" id="MobiDB-lite"/>
    </source>
</evidence>
<gene>
    <name evidence="3" type="ORF">Val02_49220</name>
</gene>
<feature type="signal peptide" evidence="2">
    <location>
        <begin position="1"/>
        <end position="20"/>
    </location>
</feature>
<dbReference type="RefSeq" id="WP_203901522.1">
    <property type="nucleotide sequence ID" value="NZ_BOPF01000018.1"/>
</dbReference>
<dbReference type="AlphaFoldDB" id="A0A8J3YQI2"/>
<feature type="compositionally biased region" description="Pro residues" evidence="1">
    <location>
        <begin position="304"/>
        <end position="315"/>
    </location>
</feature>
<evidence type="ECO:0000256" key="2">
    <source>
        <dbReference type="SAM" id="SignalP"/>
    </source>
</evidence>
<feature type="region of interest" description="Disordered" evidence="1">
    <location>
        <begin position="31"/>
        <end position="67"/>
    </location>
</feature>
<proteinExistence type="predicted"/>
<feature type="chain" id="PRO_5038559884" description="Secreted protein" evidence="2">
    <location>
        <begin position="21"/>
        <end position="329"/>
    </location>
</feature>
<dbReference type="Proteomes" id="UP000619260">
    <property type="component" value="Unassembled WGS sequence"/>
</dbReference>
<comment type="caution">
    <text evidence="3">The sequence shown here is derived from an EMBL/GenBank/DDBJ whole genome shotgun (WGS) entry which is preliminary data.</text>
</comment>
<protein>
    <recommendedName>
        <fullName evidence="5">Secreted protein</fullName>
    </recommendedName>
</protein>
<name>A0A8J3YQI2_9ACTN</name>
<keyword evidence="2" id="KW-0732">Signal</keyword>
<evidence type="ECO:0008006" key="5">
    <source>
        <dbReference type="Google" id="ProtNLM"/>
    </source>
</evidence>
<reference evidence="3" key="1">
    <citation type="submission" date="2021-01" db="EMBL/GenBank/DDBJ databases">
        <title>Whole genome shotgun sequence of Virgisporangium aliadipatigenens NBRC 105644.</title>
        <authorList>
            <person name="Komaki H."/>
            <person name="Tamura T."/>
        </authorList>
    </citation>
    <scope>NUCLEOTIDE SEQUENCE</scope>
    <source>
        <strain evidence="3">NBRC 105644</strain>
    </source>
</reference>
<dbReference type="EMBL" id="BOPF01000018">
    <property type="protein sequence ID" value="GIJ48036.1"/>
    <property type="molecule type" value="Genomic_DNA"/>
</dbReference>
<feature type="compositionally biased region" description="Basic and acidic residues" evidence="1">
    <location>
        <begin position="38"/>
        <end position="55"/>
    </location>
</feature>
<evidence type="ECO:0000313" key="3">
    <source>
        <dbReference type="EMBL" id="GIJ48036.1"/>
    </source>
</evidence>
<sequence length="329" mass="33799">MRTPLKLGAYALGLAAVFTAAVGVGNLAGPTGSAPAAHTDDGHGARPDAAGHDEQPQSGTPKPPGGLQVAQDGYRLVPLTPALSTGTAQPLRFHILGPDNVPVTRYTTSHDKDLHLIVVRRDLAGYQHLHPQLDANGIWSVPVSIADAGQYRIFADFIPAGRADGLTLGADIPVAGDYRPRALPEAQRTTTVDGYTVTLTGDLTPGTASRLTLAVSLNGAPVTDLQPYLGAYGHLVALREGDLAYLHVHPDGAPGDGRTAAGPQVTFHAEVPTAGSYRLFLDFQHNGTVRTAEFTAVAGSAPVPAGPASPAPTPAPSGTGHGDPGHSHS</sequence>
<keyword evidence="4" id="KW-1185">Reference proteome</keyword>
<organism evidence="3 4">
    <name type="scientific">Virgisporangium aliadipatigenens</name>
    <dbReference type="NCBI Taxonomy" id="741659"/>
    <lineage>
        <taxon>Bacteria</taxon>
        <taxon>Bacillati</taxon>
        <taxon>Actinomycetota</taxon>
        <taxon>Actinomycetes</taxon>
        <taxon>Micromonosporales</taxon>
        <taxon>Micromonosporaceae</taxon>
        <taxon>Virgisporangium</taxon>
    </lineage>
</organism>
<evidence type="ECO:0000313" key="4">
    <source>
        <dbReference type="Proteomes" id="UP000619260"/>
    </source>
</evidence>